<evidence type="ECO:0000313" key="1">
    <source>
        <dbReference type="EMBL" id="KAI0492332.1"/>
    </source>
</evidence>
<dbReference type="Gene3D" id="3.30.420.10">
    <property type="entry name" value="Ribonuclease H-like superfamily/Ribonuclease H"/>
    <property type="match status" value="1"/>
</dbReference>
<reference evidence="1" key="1">
    <citation type="journal article" date="2022" name="Front. Genet.">
        <title>Chromosome-Scale Assembly of the Dendrobium nobile Genome Provides Insights Into the Molecular Mechanism of the Biosynthesis of the Medicinal Active Ingredient of Dendrobium.</title>
        <authorList>
            <person name="Xu Q."/>
            <person name="Niu S.-C."/>
            <person name="Li K.-L."/>
            <person name="Zheng P.-J."/>
            <person name="Zhang X.-J."/>
            <person name="Jia Y."/>
            <person name="Liu Y."/>
            <person name="Niu Y.-X."/>
            <person name="Yu L.-H."/>
            <person name="Chen D.-F."/>
            <person name="Zhang G.-Q."/>
        </authorList>
    </citation>
    <scope>NUCLEOTIDE SEQUENCE</scope>
    <source>
        <tissue evidence="1">Leaf</tissue>
    </source>
</reference>
<keyword evidence="2" id="KW-1185">Reference proteome</keyword>
<gene>
    <name evidence="1" type="ORF">KFK09_026603</name>
</gene>
<dbReference type="PANTHER" id="PTHR48475">
    <property type="entry name" value="RIBONUCLEASE H"/>
    <property type="match status" value="1"/>
</dbReference>
<accession>A0A8T3A961</accession>
<dbReference type="AlphaFoldDB" id="A0A8T3A961"/>
<sequence>MTKELWAYNTTYKRSTKVTPYSLVFRVEAILPLEVELPSLRVEIQNDLTQEQNVRLGMEELDTLDEVRLQAQQNLKIY</sequence>
<proteinExistence type="predicted"/>
<evidence type="ECO:0000313" key="2">
    <source>
        <dbReference type="Proteomes" id="UP000829196"/>
    </source>
</evidence>
<dbReference type="GO" id="GO:0003676">
    <property type="term" value="F:nucleic acid binding"/>
    <property type="evidence" value="ECO:0007669"/>
    <property type="project" value="InterPro"/>
</dbReference>
<name>A0A8T3A961_DENNO</name>
<dbReference type="OrthoDB" id="777058at2759"/>
<dbReference type="Proteomes" id="UP000829196">
    <property type="component" value="Unassembled WGS sequence"/>
</dbReference>
<protein>
    <submittedName>
        <fullName evidence="1">Uncharacterized protein</fullName>
    </submittedName>
</protein>
<comment type="caution">
    <text evidence="1">The sequence shown here is derived from an EMBL/GenBank/DDBJ whole genome shotgun (WGS) entry which is preliminary data.</text>
</comment>
<dbReference type="InterPro" id="IPR036397">
    <property type="entry name" value="RNaseH_sf"/>
</dbReference>
<dbReference type="PANTHER" id="PTHR48475:SF1">
    <property type="entry name" value="RNASE H TYPE-1 DOMAIN-CONTAINING PROTEIN"/>
    <property type="match status" value="1"/>
</dbReference>
<dbReference type="EMBL" id="JAGYWB010000018">
    <property type="protein sequence ID" value="KAI0492332.1"/>
    <property type="molecule type" value="Genomic_DNA"/>
</dbReference>
<organism evidence="1 2">
    <name type="scientific">Dendrobium nobile</name>
    <name type="common">Orchid</name>
    <dbReference type="NCBI Taxonomy" id="94219"/>
    <lineage>
        <taxon>Eukaryota</taxon>
        <taxon>Viridiplantae</taxon>
        <taxon>Streptophyta</taxon>
        <taxon>Embryophyta</taxon>
        <taxon>Tracheophyta</taxon>
        <taxon>Spermatophyta</taxon>
        <taxon>Magnoliopsida</taxon>
        <taxon>Liliopsida</taxon>
        <taxon>Asparagales</taxon>
        <taxon>Orchidaceae</taxon>
        <taxon>Epidendroideae</taxon>
        <taxon>Malaxideae</taxon>
        <taxon>Dendrobiinae</taxon>
        <taxon>Dendrobium</taxon>
    </lineage>
</organism>